<sequence>MTNKRLTAGSVPSPAFFRLANDEDRQLSTSHPKSIVSFAHTDEELGAFPGPRPGGAFCGFHTPPETKTSSKTDSQDCYDEEIGLSGYPIPCQGGHAPCLISSDEDLDIATHQMQQCFGCQPGGGV</sequence>
<evidence type="ECO:0000256" key="1">
    <source>
        <dbReference type="SAM" id="MobiDB-lite"/>
    </source>
</evidence>
<comment type="caution">
    <text evidence="2">The sequence shown here is derived from an EMBL/GenBank/DDBJ whole genome shotgun (WGS) entry which is preliminary data.</text>
</comment>
<organism evidence="2 3">
    <name type="scientific">Thalassospira profundimaris</name>
    <dbReference type="NCBI Taxonomy" id="502049"/>
    <lineage>
        <taxon>Bacteria</taxon>
        <taxon>Pseudomonadati</taxon>
        <taxon>Pseudomonadota</taxon>
        <taxon>Alphaproteobacteria</taxon>
        <taxon>Rhodospirillales</taxon>
        <taxon>Thalassospiraceae</taxon>
        <taxon>Thalassospira</taxon>
    </lineage>
</organism>
<name>A0A367WBD5_9PROT</name>
<evidence type="ECO:0000313" key="3">
    <source>
        <dbReference type="Proteomes" id="UP000253226"/>
    </source>
</evidence>
<feature type="region of interest" description="Disordered" evidence="1">
    <location>
        <begin position="52"/>
        <end position="75"/>
    </location>
</feature>
<reference evidence="2 3" key="1">
    <citation type="submission" date="2014-07" db="EMBL/GenBank/DDBJ databases">
        <title>Draft genome sequence of Thalassospira profundimaris 35.</title>
        <authorList>
            <person name="Lai Q."/>
            <person name="Shao Z."/>
        </authorList>
    </citation>
    <scope>NUCLEOTIDE SEQUENCE [LARGE SCALE GENOMIC DNA]</scope>
    <source>
        <strain evidence="2 3">35</strain>
    </source>
</reference>
<dbReference type="AlphaFoldDB" id="A0A367WBD5"/>
<dbReference type="EMBL" id="JPWF01000004">
    <property type="protein sequence ID" value="RCK37770.1"/>
    <property type="molecule type" value="Genomic_DNA"/>
</dbReference>
<dbReference type="OrthoDB" id="9850674at2"/>
<dbReference type="Proteomes" id="UP000253226">
    <property type="component" value="Unassembled WGS sequence"/>
</dbReference>
<protein>
    <submittedName>
        <fullName evidence="2">Uncharacterized protein</fullName>
    </submittedName>
</protein>
<accession>A0A367WBD5</accession>
<evidence type="ECO:0000313" key="2">
    <source>
        <dbReference type="EMBL" id="RCK37770.1"/>
    </source>
</evidence>
<dbReference type="RefSeq" id="WP_114101586.1">
    <property type="nucleotide sequence ID" value="NZ_JPWF01000004.1"/>
</dbReference>
<proteinExistence type="predicted"/>
<gene>
    <name evidence="2" type="ORF">TH19_06940</name>
</gene>